<comment type="caution">
    <text evidence="1">The sequence shown here is derived from an EMBL/GenBank/DDBJ whole genome shotgun (WGS) entry which is preliminary data.</text>
</comment>
<reference evidence="1 2" key="1">
    <citation type="journal article" date="2019" name="Commun. Biol.">
        <title>The bagworm genome reveals a unique fibroin gene that provides high tensile strength.</title>
        <authorList>
            <person name="Kono N."/>
            <person name="Nakamura H."/>
            <person name="Ohtoshi R."/>
            <person name="Tomita M."/>
            <person name="Numata K."/>
            <person name="Arakawa K."/>
        </authorList>
    </citation>
    <scope>NUCLEOTIDE SEQUENCE [LARGE SCALE GENOMIC DNA]</scope>
</reference>
<dbReference type="EMBL" id="BGZK01000298">
    <property type="protein sequence ID" value="GBP35078.1"/>
    <property type="molecule type" value="Genomic_DNA"/>
</dbReference>
<organism evidence="1 2">
    <name type="scientific">Eumeta variegata</name>
    <name type="common">Bagworm moth</name>
    <name type="synonym">Eumeta japonica</name>
    <dbReference type="NCBI Taxonomy" id="151549"/>
    <lineage>
        <taxon>Eukaryota</taxon>
        <taxon>Metazoa</taxon>
        <taxon>Ecdysozoa</taxon>
        <taxon>Arthropoda</taxon>
        <taxon>Hexapoda</taxon>
        <taxon>Insecta</taxon>
        <taxon>Pterygota</taxon>
        <taxon>Neoptera</taxon>
        <taxon>Endopterygota</taxon>
        <taxon>Lepidoptera</taxon>
        <taxon>Glossata</taxon>
        <taxon>Ditrysia</taxon>
        <taxon>Tineoidea</taxon>
        <taxon>Psychidae</taxon>
        <taxon>Oiketicinae</taxon>
        <taxon>Eumeta</taxon>
    </lineage>
</organism>
<dbReference type="AlphaFoldDB" id="A0A4C1V879"/>
<keyword evidence="2" id="KW-1185">Reference proteome</keyword>
<protein>
    <submittedName>
        <fullName evidence="1">Uncharacterized protein</fullName>
    </submittedName>
</protein>
<sequence length="132" mass="14874">MGNARAAAQEYCLRFPGGLHQTIVSLSTFIIDQPLRTVTVQLDGRVLEEIFQDSTTITTRFYHSLGIPKSNVFGRDDRQFRNEIQAPSMAATRRAPCAFYIRRNDGIRDDLLMTYKSTLKPASTTPPPKKVP</sequence>
<evidence type="ECO:0000313" key="2">
    <source>
        <dbReference type="Proteomes" id="UP000299102"/>
    </source>
</evidence>
<name>A0A4C1V879_EUMVA</name>
<proteinExistence type="predicted"/>
<dbReference type="Proteomes" id="UP000299102">
    <property type="component" value="Unassembled WGS sequence"/>
</dbReference>
<gene>
    <name evidence="1" type="ORF">EVAR_75281_1</name>
</gene>
<evidence type="ECO:0000313" key="1">
    <source>
        <dbReference type="EMBL" id="GBP35078.1"/>
    </source>
</evidence>
<accession>A0A4C1V879</accession>